<comment type="caution">
    <text evidence="2">The sequence shown here is derived from an EMBL/GenBank/DDBJ whole genome shotgun (WGS) entry which is preliminary data.</text>
</comment>
<feature type="transmembrane region" description="Helical" evidence="1">
    <location>
        <begin position="67"/>
        <end position="88"/>
    </location>
</feature>
<evidence type="ECO:0000313" key="2">
    <source>
        <dbReference type="EMBL" id="TCM61886.1"/>
    </source>
</evidence>
<keyword evidence="1" id="KW-0812">Transmembrane</keyword>
<organism evidence="2 3">
    <name type="scientific">Acinetobacter calcoaceticus</name>
    <dbReference type="NCBI Taxonomy" id="471"/>
    <lineage>
        <taxon>Bacteria</taxon>
        <taxon>Pseudomonadati</taxon>
        <taxon>Pseudomonadota</taxon>
        <taxon>Gammaproteobacteria</taxon>
        <taxon>Moraxellales</taxon>
        <taxon>Moraxellaceae</taxon>
        <taxon>Acinetobacter</taxon>
        <taxon>Acinetobacter calcoaceticus/baumannii complex</taxon>
    </lineage>
</organism>
<dbReference type="AlphaFoldDB" id="A0A4R1XFJ7"/>
<keyword evidence="1" id="KW-0472">Membrane</keyword>
<dbReference type="Proteomes" id="UP000294963">
    <property type="component" value="Unassembled WGS sequence"/>
</dbReference>
<evidence type="ECO:0000313" key="3">
    <source>
        <dbReference type="Proteomes" id="UP000294963"/>
    </source>
</evidence>
<name>A0A4R1XFJ7_ACICA</name>
<dbReference type="EMBL" id="SLVJ01000026">
    <property type="protein sequence ID" value="TCM61886.1"/>
    <property type="molecule type" value="Genomic_DNA"/>
</dbReference>
<evidence type="ECO:0000256" key="1">
    <source>
        <dbReference type="SAM" id="Phobius"/>
    </source>
</evidence>
<sequence length="149" mass="17488">MKQPKTEIKARGGNSQAAYNIYNKSIRIKSLRYSAAPFTWSDLNDESLLNERELCKTKIWKLRLKRVFPILLGVFGALLNLYCLLKFILPNMFSISSSDIRIVFIVLFFGIILPVAWQWWIKRQDAQLLMEYKNDFQTITIILRKRGVL</sequence>
<keyword evidence="3" id="KW-1185">Reference proteome</keyword>
<protein>
    <submittedName>
        <fullName evidence="2">Uncharacterized protein</fullName>
    </submittedName>
</protein>
<reference evidence="2 3" key="1">
    <citation type="submission" date="2019-03" db="EMBL/GenBank/DDBJ databases">
        <title>Genomic analyses of the natural microbiome of Caenorhabditis elegans.</title>
        <authorList>
            <person name="Samuel B."/>
        </authorList>
    </citation>
    <scope>NUCLEOTIDE SEQUENCE [LARGE SCALE GENOMIC DNA]</scope>
    <source>
        <strain evidence="2 3">JUb89</strain>
    </source>
</reference>
<accession>A0A4R1XFJ7</accession>
<gene>
    <name evidence="2" type="ORF">EC844_12640</name>
</gene>
<keyword evidence="1" id="KW-1133">Transmembrane helix</keyword>
<proteinExistence type="predicted"/>
<feature type="transmembrane region" description="Helical" evidence="1">
    <location>
        <begin position="100"/>
        <end position="120"/>
    </location>
</feature>